<dbReference type="GO" id="GO:0005737">
    <property type="term" value="C:cytoplasm"/>
    <property type="evidence" value="ECO:0007669"/>
    <property type="project" value="UniProtKB-ARBA"/>
</dbReference>
<keyword evidence="2" id="KW-0813">Transport</keyword>
<keyword evidence="7" id="KW-1185">Reference proteome</keyword>
<evidence type="ECO:0000313" key="7">
    <source>
        <dbReference type="Proteomes" id="UP001163046"/>
    </source>
</evidence>
<evidence type="ECO:0000256" key="5">
    <source>
        <dbReference type="SAM" id="MobiDB-lite"/>
    </source>
</evidence>
<keyword evidence="4" id="KW-0472">Membrane</keyword>
<evidence type="ECO:0000256" key="4">
    <source>
        <dbReference type="ARBA" id="ARBA00023136"/>
    </source>
</evidence>
<reference evidence="6" key="1">
    <citation type="submission" date="2023-01" db="EMBL/GenBank/DDBJ databases">
        <title>Genome assembly of the deep-sea coral Lophelia pertusa.</title>
        <authorList>
            <person name="Herrera S."/>
            <person name="Cordes E."/>
        </authorList>
    </citation>
    <scope>NUCLEOTIDE SEQUENCE</scope>
    <source>
        <strain evidence="6">USNM1676648</strain>
        <tissue evidence="6">Polyp</tissue>
    </source>
</reference>
<dbReference type="InterPro" id="IPR011989">
    <property type="entry name" value="ARM-like"/>
</dbReference>
<comment type="caution">
    <text evidence="6">The sequence shown here is derived from an EMBL/GenBank/DDBJ whole genome shotgun (WGS) entry which is preliminary data.</text>
</comment>
<dbReference type="EMBL" id="MU825397">
    <property type="protein sequence ID" value="KAJ7393811.1"/>
    <property type="molecule type" value="Genomic_DNA"/>
</dbReference>
<proteinExistence type="predicted"/>
<name>A0A9X0A5J4_9CNID</name>
<sequence>MNSQSIVLDTTLKYAPDNSWYILTINEVFECGGSLVREGVAHNLMRLLAEGNDDEESDNETRRFAVLSYIDLLEKPVLPDILVWVICWVLGEYSYTASEYDSQLILEELFSLLERKFEDPSTKGWIMTAVGKLTSQIGQLHDSTRDVIGKHVTGVDVELRQRCSEIQELSQNAFLIQSVLPVDGCCEDLEVDESLSFLDDFVSQALSSGASPYKPVSERNVDTKSKDVPDSQPTLNNKLFSGQAVWGPGGYARDRARSGSVESSSKSDSSSRSSGSDRQVVKTKAEVSSSSPVTHQEDVRKQHLAAQLFSGVTEKPRSSVGRGHLATNRISRNPGKTKSIVTDPGMSSSDDRSHSLQGTTSKSAGKSNMGLLLDLESNEPRDIEGEKASFEKDALLSSLENTVNMVSSRDDEASDYIQESVDSDPLLVITTSEADCSHQTTQKNAPLLDDDISEQLHRLELTGTPSASLPEDLVNFPHSPEAAELCFDSNLRVTLQKVWKPLELVLVLYLTNQNQANVPIHDVSSVLEPPSNLIGSFDSSSSNKLQDENHWTS</sequence>
<dbReference type="InterPro" id="IPR016024">
    <property type="entry name" value="ARM-type_fold"/>
</dbReference>
<dbReference type="OrthoDB" id="5959696at2759"/>
<dbReference type="GO" id="GO:0015031">
    <property type="term" value="P:protein transport"/>
    <property type="evidence" value="ECO:0007669"/>
    <property type="project" value="UniProtKB-KW"/>
</dbReference>
<evidence type="ECO:0000256" key="3">
    <source>
        <dbReference type="ARBA" id="ARBA00022927"/>
    </source>
</evidence>
<accession>A0A9X0A5J4</accession>
<organism evidence="6 7">
    <name type="scientific">Desmophyllum pertusum</name>
    <dbReference type="NCBI Taxonomy" id="174260"/>
    <lineage>
        <taxon>Eukaryota</taxon>
        <taxon>Metazoa</taxon>
        <taxon>Cnidaria</taxon>
        <taxon>Anthozoa</taxon>
        <taxon>Hexacorallia</taxon>
        <taxon>Scleractinia</taxon>
        <taxon>Caryophylliina</taxon>
        <taxon>Caryophylliidae</taxon>
        <taxon>Desmophyllum</taxon>
    </lineage>
</organism>
<gene>
    <name evidence="6" type="primary">AP4E1_2</name>
    <name evidence="6" type="ORF">OS493_003477</name>
</gene>
<dbReference type="InterPro" id="IPR050840">
    <property type="entry name" value="Adaptor_Complx_Large_Subunit"/>
</dbReference>
<evidence type="ECO:0000256" key="1">
    <source>
        <dbReference type="ARBA" id="ARBA00004308"/>
    </source>
</evidence>
<evidence type="ECO:0000256" key="2">
    <source>
        <dbReference type="ARBA" id="ARBA00022448"/>
    </source>
</evidence>
<dbReference type="AlphaFoldDB" id="A0A9X0A5J4"/>
<protein>
    <submittedName>
        <fullName evidence="6">AP-4 complex subunit epsilon-1</fullName>
    </submittedName>
</protein>
<dbReference type="PANTHER" id="PTHR22780">
    <property type="entry name" value="ADAPTIN, ALPHA/GAMMA/EPSILON"/>
    <property type="match status" value="1"/>
</dbReference>
<feature type="compositionally biased region" description="Polar residues" evidence="5">
    <location>
        <begin position="328"/>
        <end position="348"/>
    </location>
</feature>
<evidence type="ECO:0000313" key="6">
    <source>
        <dbReference type="EMBL" id="KAJ7393811.1"/>
    </source>
</evidence>
<feature type="compositionally biased region" description="Basic and acidic residues" evidence="5">
    <location>
        <begin position="216"/>
        <end position="229"/>
    </location>
</feature>
<feature type="compositionally biased region" description="Polar residues" evidence="5">
    <location>
        <begin position="355"/>
        <end position="366"/>
    </location>
</feature>
<feature type="region of interest" description="Disordered" evidence="5">
    <location>
        <begin position="208"/>
        <end position="370"/>
    </location>
</feature>
<feature type="compositionally biased region" description="Polar residues" evidence="5">
    <location>
        <begin position="231"/>
        <end position="240"/>
    </location>
</feature>
<comment type="subcellular location">
    <subcellularLocation>
        <location evidence="1">Endomembrane system</location>
    </subcellularLocation>
</comment>
<dbReference type="GO" id="GO:0012505">
    <property type="term" value="C:endomembrane system"/>
    <property type="evidence" value="ECO:0007669"/>
    <property type="project" value="UniProtKB-SubCell"/>
</dbReference>
<dbReference type="SUPFAM" id="SSF48371">
    <property type="entry name" value="ARM repeat"/>
    <property type="match status" value="1"/>
</dbReference>
<keyword evidence="3" id="KW-0653">Protein transport</keyword>
<feature type="compositionally biased region" description="Low complexity" evidence="5">
    <location>
        <begin position="258"/>
        <end position="277"/>
    </location>
</feature>
<dbReference type="Gene3D" id="1.25.10.10">
    <property type="entry name" value="Leucine-rich Repeat Variant"/>
    <property type="match status" value="1"/>
</dbReference>
<dbReference type="Proteomes" id="UP001163046">
    <property type="component" value="Unassembled WGS sequence"/>
</dbReference>